<dbReference type="Proteomes" id="UP001176961">
    <property type="component" value="Unassembled WGS sequence"/>
</dbReference>
<protein>
    <recommendedName>
        <fullName evidence="3">F-box domain-containing protein</fullName>
    </recommendedName>
</protein>
<evidence type="ECO:0008006" key="3">
    <source>
        <dbReference type="Google" id="ProtNLM"/>
    </source>
</evidence>
<keyword evidence="2" id="KW-1185">Reference proteome</keyword>
<reference evidence="1" key="1">
    <citation type="submission" date="2023-07" db="EMBL/GenBank/DDBJ databases">
        <authorList>
            <consortium name="CYATHOMIX"/>
        </authorList>
    </citation>
    <scope>NUCLEOTIDE SEQUENCE</scope>
    <source>
        <strain evidence="1">N/A</strain>
    </source>
</reference>
<comment type="caution">
    <text evidence="1">The sequence shown here is derived from an EMBL/GenBank/DDBJ whole genome shotgun (WGS) entry which is preliminary data.</text>
</comment>
<evidence type="ECO:0000313" key="2">
    <source>
        <dbReference type="Proteomes" id="UP001176961"/>
    </source>
</evidence>
<evidence type="ECO:0000313" key="1">
    <source>
        <dbReference type="EMBL" id="CAJ0593996.1"/>
    </source>
</evidence>
<name>A0AA36GKZ7_CYLNA</name>
<dbReference type="AlphaFoldDB" id="A0AA36GKZ7"/>
<dbReference type="EMBL" id="CATQJL010000112">
    <property type="protein sequence ID" value="CAJ0593996.1"/>
    <property type="molecule type" value="Genomic_DNA"/>
</dbReference>
<proteinExistence type="predicted"/>
<sequence>MPLGQLGLLPPELIRHVCYQLPLDDIINLQKSHSLLEIMIDNVFFVDMKSMEVNCDAHGTVVCLSAPSTSNQFSTTTTSDSWKEAVFKSRRVSKLSVRKSDDAQDCYVLDVIERAELRLLDVEMILLPGQQETSQTLRNRIFPRLTEFVRSSCQTLTRFRLQTDPLNSIEYSLHGSNATLAYSQSDDSQLQQQMVIPLFHALIGGRKCPSMLTLRIGWREKPMMALQAAFHAALPRNQRSMLQVLRLDFGNDVSTLSNEEIQEVLSQYAPYLNDTRQLQHLILDLSHSQLLASELEKLYSIISRELPQTHRISLYTSECLPKVESARKQKHSNVVTCS</sequence>
<accession>A0AA36GKZ7</accession>
<gene>
    <name evidence="1" type="ORF">CYNAS_LOCUS5979</name>
</gene>
<organism evidence="1 2">
    <name type="scientific">Cylicocyclus nassatus</name>
    <name type="common">Nematode worm</name>
    <dbReference type="NCBI Taxonomy" id="53992"/>
    <lineage>
        <taxon>Eukaryota</taxon>
        <taxon>Metazoa</taxon>
        <taxon>Ecdysozoa</taxon>
        <taxon>Nematoda</taxon>
        <taxon>Chromadorea</taxon>
        <taxon>Rhabditida</taxon>
        <taxon>Rhabditina</taxon>
        <taxon>Rhabditomorpha</taxon>
        <taxon>Strongyloidea</taxon>
        <taxon>Strongylidae</taxon>
        <taxon>Cylicocyclus</taxon>
    </lineage>
</organism>